<feature type="chain" id="PRO_5004824479" description="GH64 domain-containing protein" evidence="1">
    <location>
        <begin position="22"/>
        <end position="446"/>
    </location>
</feature>
<proteinExistence type="predicted"/>
<dbReference type="Gene3D" id="2.60.110.10">
    <property type="entry name" value="Thaumatin"/>
    <property type="match status" value="1"/>
</dbReference>
<keyword evidence="1" id="KW-0732">Signal</keyword>
<keyword evidence="4" id="KW-1185">Reference proteome</keyword>
<evidence type="ECO:0000313" key="3">
    <source>
        <dbReference type="EMBL" id="ETN45649.1"/>
    </source>
</evidence>
<dbReference type="PANTHER" id="PTHR38165:SF1">
    <property type="entry name" value="GLUCANASE B"/>
    <property type="match status" value="1"/>
</dbReference>
<organism evidence="3 4">
    <name type="scientific">Cyphellophora europaea (strain CBS 101466)</name>
    <name type="common">Phialophora europaea</name>
    <dbReference type="NCBI Taxonomy" id="1220924"/>
    <lineage>
        <taxon>Eukaryota</taxon>
        <taxon>Fungi</taxon>
        <taxon>Dikarya</taxon>
        <taxon>Ascomycota</taxon>
        <taxon>Pezizomycotina</taxon>
        <taxon>Eurotiomycetes</taxon>
        <taxon>Chaetothyriomycetidae</taxon>
        <taxon>Chaetothyriales</taxon>
        <taxon>Cyphellophoraceae</taxon>
        <taxon>Cyphellophora</taxon>
    </lineage>
</organism>
<reference evidence="3 4" key="1">
    <citation type="submission" date="2013-03" db="EMBL/GenBank/DDBJ databases">
        <title>The Genome Sequence of Phialophora europaea CBS 101466.</title>
        <authorList>
            <consortium name="The Broad Institute Genomics Platform"/>
            <person name="Cuomo C."/>
            <person name="de Hoog S."/>
            <person name="Gorbushina A."/>
            <person name="Walker B."/>
            <person name="Young S.K."/>
            <person name="Zeng Q."/>
            <person name="Gargeya S."/>
            <person name="Fitzgerald M."/>
            <person name="Haas B."/>
            <person name="Abouelleil A."/>
            <person name="Allen A.W."/>
            <person name="Alvarado L."/>
            <person name="Arachchi H.M."/>
            <person name="Berlin A.M."/>
            <person name="Chapman S.B."/>
            <person name="Gainer-Dewar J."/>
            <person name="Goldberg J."/>
            <person name="Griggs A."/>
            <person name="Gujja S."/>
            <person name="Hansen M."/>
            <person name="Howarth C."/>
            <person name="Imamovic A."/>
            <person name="Ireland A."/>
            <person name="Larimer J."/>
            <person name="McCowan C."/>
            <person name="Murphy C."/>
            <person name="Pearson M."/>
            <person name="Poon T.W."/>
            <person name="Priest M."/>
            <person name="Roberts A."/>
            <person name="Saif S."/>
            <person name="Shea T."/>
            <person name="Sisk P."/>
            <person name="Sykes S."/>
            <person name="Wortman J."/>
            <person name="Nusbaum C."/>
            <person name="Birren B."/>
        </authorList>
    </citation>
    <scope>NUCLEOTIDE SEQUENCE [LARGE SCALE GENOMIC DNA]</scope>
    <source>
        <strain evidence="3 4">CBS 101466</strain>
    </source>
</reference>
<dbReference type="HOGENOM" id="CLU_032886_0_0_1"/>
<dbReference type="VEuPathDB" id="FungiDB:HMPREF1541_09481"/>
<feature type="signal peptide" evidence="1">
    <location>
        <begin position="1"/>
        <end position="21"/>
    </location>
</feature>
<dbReference type="AlphaFoldDB" id="W2SCJ1"/>
<dbReference type="InParanoid" id="W2SCJ1"/>
<gene>
    <name evidence="3" type="ORF">HMPREF1541_09481</name>
</gene>
<dbReference type="Proteomes" id="UP000030752">
    <property type="component" value="Unassembled WGS sequence"/>
</dbReference>
<evidence type="ECO:0000259" key="2">
    <source>
        <dbReference type="PROSITE" id="PS52006"/>
    </source>
</evidence>
<dbReference type="STRING" id="1220924.W2SCJ1"/>
<dbReference type="InterPro" id="IPR037398">
    <property type="entry name" value="Glyco_hydro_64_fam"/>
</dbReference>
<evidence type="ECO:0000256" key="1">
    <source>
        <dbReference type="SAM" id="SignalP"/>
    </source>
</evidence>
<accession>W2SCJ1</accession>
<dbReference type="eggNOG" id="ENOG502SJJ1">
    <property type="taxonomic scope" value="Eukaryota"/>
</dbReference>
<protein>
    <recommendedName>
        <fullName evidence="2">GH64 domain-containing protein</fullName>
    </recommendedName>
</protein>
<sequence>MRSFFTWSLLAAASLLPSTFAVPLRRQAIGVPVQPGDVSDIIISESNTLNGTFPGNKPPQMHPFAAEPDLRVDLVNTLGGAVNAYIAAQDPQGRVMFLLANGNWFYPTASDPNVPQAIPQNLAIPLGPEGSTTSLRLPGFFSSGRIFFAAGQLQFYTLRDASNGAAKLVMPDPLNPRDPSAGVFWGFAEMTYSAQGGLYANLSFVDFVGLPVGQRLTTTDGAPPQIVLGLARDAARQVCNAMVSRARQDNQPWDQLCQTDANGNILRVDAPGKYIAAHGGGFDNYWTSYVDQVWARFASEPLIINSQNHLGDMRCSTTSGQIVCPGGSRSFAKPSALDIFGCQGVFGRQDGDNDVILAATPRICAALQRSTLLLEGGQRQPQLPVGRYYLNSPTNWYAKATHDAELDGRGYAFAYDDVNPDGAPDASGAVVSPNADVWTLFVGGSR</sequence>
<dbReference type="OrthoDB" id="5290283at2759"/>
<dbReference type="InterPro" id="IPR042517">
    <property type="entry name" value="Glyco_hydro_64_N_2"/>
</dbReference>
<feature type="domain" description="GH64" evidence="2">
    <location>
        <begin position="67"/>
        <end position="435"/>
    </location>
</feature>
<dbReference type="GeneID" id="19976820"/>
<dbReference type="Gene3D" id="3.30.920.50">
    <property type="entry name" value="Beta-1,3-glucanase, C-terminal domain"/>
    <property type="match status" value="1"/>
</dbReference>
<dbReference type="Pfam" id="PF16483">
    <property type="entry name" value="Glyco_hydro_64"/>
    <property type="match status" value="1"/>
</dbReference>
<dbReference type="EMBL" id="KB822712">
    <property type="protein sequence ID" value="ETN45649.1"/>
    <property type="molecule type" value="Genomic_DNA"/>
</dbReference>
<dbReference type="PROSITE" id="PS52006">
    <property type="entry name" value="GH64"/>
    <property type="match status" value="1"/>
</dbReference>
<name>W2SCJ1_CYPE1</name>
<dbReference type="RefSeq" id="XP_008712377.1">
    <property type="nucleotide sequence ID" value="XM_008714155.1"/>
</dbReference>
<dbReference type="PANTHER" id="PTHR38165">
    <property type="match status" value="1"/>
</dbReference>
<dbReference type="InterPro" id="IPR032477">
    <property type="entry name" value="Glyco_hydro_64"/>
</dbReference>
<evidence type="ECO:0000313" key="4">
    <source>
        <dbReference type="Proteomes" id="UP000030752"/>
    </source>
</evidence>
<dbReference type="InterPro" id="IPR037176">
    <property type="entry name" value="Osmotin/thaumatin-like_sf"/>
</dbReference>